<organism evidence="2 3">
    <name type="scientific">Turicibacter bilis</name>
    <dbReference type="NCBI Taxonomy" id="2735723"/>
    <lineage>
        <taxon>Bacteria</taxon>
        <taxon>Bacillati</taxon>
        <taxon>Bacillota</taxon>
        <taxon>Erysipelotrichia</taxon>
        <taxon>Erysipelotrichales</taxon>
        <taxon>Turicibacteraceae</taxon>
        <taxon>Turicibacter</taxon>
    </lineage>
</organism>
<reference evidence="2" key="1">
    <citation type="submission" date="2021-03" db="EMBL/GenBank/DDBJ databases">
        <title>Comparative Genomics and Metabolomics in the genus Turicibacter.</title>
        <authorList>
            <person name="Maki J."/>
            <person name="Looft T."/>
        </authorList>
    </citation>
    <scope>NUCLEOTIDE SEQUENCE</scope>
    <source>
        <strain evidence="2">ISU324</strain>
    </source>
</reference>
<gene>
    <name evidence="2" type="ORF">J0J70_07495</name>
</gene>
<dbReference type="EMBL" id="CP071250">
    <property type="protein sequence ID" value="UUF09699.1"/>
    <property type="molecule type" value="Genomic_DNA"/>
</dbReference>
<sequence length="105" mass="12170">MKLVKESSLLYQIWKTLLLNDIRLIRSVTTQDSERGQKIFHNKQKKINLHLVVRKFKKMDSEVPPYLYIGSGNTIHAKGNKPITIEMELEHKVPASLYPALNDKV</sequence>
<evidence type="ECO:0000313" key="3">
    <source>
        <dbReference type="Proteomes" id="UP001058072"/>
    </source>
</evidence>
<dbReference type="Pfam" id="PF11907">
    <property type="entry name" value="DUF3427"/>
    <property type="match status" value="1"/>
</dbReference>
<accession>A0A9Q9CN82</accession>
<evidence type="ECO:0000259" key="1">
    <source>
        <dbReference type="Pfam" id="PF11907"/>
    </source>
</evidence>
<proteinExistence type="predicted"/>
<evidence type="ECO:0000313" key="2">
    <source>
        <dbReference type="EMBL" id="UUF09699.1"/>
    </source>
</evidence>
<feature type="domain" description="DUF3427" evidence="1">
    <location>
        <begin position="26"/>
        <end position="99"/>
    </location>
</feature>
<dbReference type="InterPro" id="IPR021835">
    <property type="entry name" value="DUF3427"/>
</dbReference>
<name>A0A9Q9CN82_9FIRM</name>
<dbReference type="AlphaFoldDB" id="A0A9Q9CN82"/>
<protein>
    <submittedName>
        <fullName evidence="2">DUF3427 domain-containing protein</fullName>
    </submittedName>
</protein>
<dbReference type="Proteomes" id="UP001058072">
    <property type="component" value="Chromosome"/>
</dbReference>